<dbReference type="EMBL" id="UINC01220815">
    <property type="protein sequence ID" value="SVE48888.1"/>
    <property type="molecule type" value="Genomic_DNA"/>
</dbReference>
<evidence type="ECO:0000313" key="1">
    <source>
        <dbReference type="EMBL" id="SVE48888.1"/>
    </source>
</evidence>
<organism evidence="1">
    <name type="scientific">marine metagenome</name>
    <dbReference type="NCBI Taxonomy" id="408172"/>
    <lineage>
        <taxon>unclassified sequences</taxon>
        <taxon>metagenomes</taxon>
        <taxon>ecological metagenomes</taxon>
    </lineage>
</organism>
<protein>
    <submittedName>
        <fullName evidence="1">Uncharacterized protein</fullName>
    </submittedName>
</protein>
<feature type="non-terminal residue" evidence="1">
    <location>
        <position position="1"/>
    </location>
</feature>
<reference evidence="1" key="1">
    <citation type="submission" date="2018-05" db="EMBL/GenBank/DDBJ databases">
        <authorList>
            <person name="Lanie J.A."/>
            <person name="Ng W.-L."/>
            <person name="Kazmierczak K.M."/>
            <person name="Andrzejewski T.M."/>
            <person name="Davidsen T.M."/>
            <person name="Wayne K.J."/>
            <person name="Tettelin H."/>
            <person name="Glass J.I."/>
            <person name="Rusch D."/>
            <person name="Podicherti R."/>
            <person name="Tsui H.-C.T."/>
            <person name="Winkler M.E."/>
        </authorList>
    </citation>
    <scope>NUCLEOTIDE SEQUENCE</scope>
</reference>
<name>A0A383DYF5_9ZZZZ</name>
<gene>
    <name evidence="1" type="ORF">METZ01_LOCUS501742</name>
</gene>
<sequence>IHSVGQSVFSLEKDSAIYHNPAKFHIDRILQDPDRDMAIIFDYEINKGMPKNEVLEVYENFKKVIETNFPSRNVWNYLSREHFLLYLDRYGREEILNMASPVEQPA</sequence>
<accession>A0A383DYF5</accession>
<dbReference type="AlphaFoldDB" id="A0A383DYF5"/>
<proteinExistence type="predicted"/>